<evidence type="ECO:0000259" key="6">
    <source>
        <dbReference type="Pfam" id="PF13442"/>
    </source>
</evidence>
<dbReference type="EMBL" id="CP024608">
    <property type="protein sequence ID" value="ATQ73990.1"/>
    <property type="molecule type" value="Genomic_DNA"/>
</dbReference>
<dbReference type="AlphaFoldDB" id="A0A2D2DG97"/>
<evidence type="ECO:0000256" key="4">
    <source>
        <dbReference type="ARBA" id="ARBA00022982"/>
    </source>
</evidence>
<feature type="domain" description="Cytochrome c" evidence="6">
    <location>
        <begin position="48"/>
        <end position="120"/>
    </location>
</feature>
<dbReference type="PANTHER" id="PTHR40942">
    <property type="match status" value="1"/>
</dbReference>
<evidence type="ECO:0000256" key="5">
    <source>
        <dbReference type="ARBA" id="ARBA00023004"/>
    </source>
</evidence>
<dbReference type="InterPro" id="IPR036909">
    <property type="entry name" value="Cyt_c-like_dom_sf"/>
</dbReference>
<organism evidence="7 8">
    <name type="scientific">Massilia violaceinigra</name>
    <dbReference type="NCBI Taxonomy" id="2045208"/>
    <lineage>
        <taxon>Bacteria</taxon>
        <taxon>Pseudomonadati</taxon>
        <taxon>Pseudomonadota</taxon>
        <taxon>Betaproteobacteria</taxon>
        <taxon>Burkholderiales</taxon>
        <taxon>Oxalobacteraceae</taxon>
        <taxon>Telluria group</taxon>
        <taxon>Massilia</taxon>
    </lineage>
</organism>
<dbReference type="Proteomes" id="UP000229897">
    <property type="component" value="Chromosome"/>
</dbReference>
<evidence type="ECO:0000256" key="3">
    <source>
        <dbReference type="ARBA" id="ARBA00022723"/>
    </source>
</evidence>
<dbReference type="Pfam" id="PF13442">
    <property type="entry name" value="Cytochrome_CBB3"/>
    <property type="match status" value="1"/>
</dbReference>
<keyword evidence="1" id="KW-0813">Transport</keyword>
<dbReference type="GO" id="GO:0009055">
    <property type="term" value="F:electron transfer activity"/>
    <property type="evidence" value="ECO:0007669"/>
    <property type="project" value="InterPro"/>
</dbReference>
<dbReference type="InterPro" id="IPR002323">
    <property type="entry name" value="Cyt_CIE"/>
</dbReference>
<dbReference type="GO" id="GO:0005506">
    <property type="term" value="F:iron ion binding"/>
    <property type="evidence" value="ECO:0007669"/>
    <property type="project" value="InterPro"/>
</dbReference>
<evidence type="ECO:0000256" key="1">
    <source>
        <dbReference type="ARBA" id="ARBA00022448"/>
    </source>
</evidence>
<sequence length="126" mass="13376">MRLRGERMRTILGMAVVAMGLCGCSASTGEPGAADLQRAQAARPSDPQLAERYERSCMACHAVAASGAPLTGFTPHWQRRLAQGMDQMVKHAAEGLNAMPARGQCNDCSPDDLRALTRFMSAGAAQ</sequence>
<keyword evidence="5" id="KW-0408">Iron</keyword>
<dbReference type="InterPro" id="IPR009056">
    <property type="entry name" value="Cyt_c-like_dom"/>
</dbReference>
<keyword evidence="4" id="KW-0249">Electron transport</keyword>
<dbReference type="SUPFAM" id="SSF46626">
    <property type="entry name" value="Cytochrome c"/>
    <property type="match status" value="1"/>
</dbReference>
<keyword evidence="2" id="KW-0349">Heme</keyword>
<dbReference type="PANTHER" id="PTHR40942:SF4">
    <property type="entry name" value="CYTOCHROME C5"/>
    <property type="match status" value="1"/>
</dbReference>
<keyword evidence="8" id="KW-1185">Reference proteome</keyword>
<proteinExistence type="predicted"/>
<evidence type="ECO:0000256" key="2">
    <source>
        <dbReference type="ARBA" id="ARBA00022617"/>
    </source>
</evidence>
<evidence type="ECO:0000313" key="7">
    <source>
        <dbReference type="EMBL" id="ATQ73990.1"/>
    </source>
</evidence>
<dbReference type="PRINTS" id="PR00607">
    <property type="entry name" value="CYTCHROMECIE"/>
</dbReference>
<reference evidence="7" key="1">
    <citation type="submission" date="2017-10" db="EMBL/GenBank/DDBJ databases">
        <title>Massilia psychrophilum sp. nov., a novel purple-pigmented bacterium isolated from Tianshan glacier, Xinjiang Municipality, China.</title>
        <authorList>
            <person name="Wang H."/>
        </authorList>
    </citation>
    <scope>NUCLEOTIDE SEQUENCE [LARGE SCALE GENOMIC DNA]</scope>
    <source>
        <strain evidence="7">B2</strain>
    </source>
</reference>
<protein>
    <recommendedName>
        <fullName evidence="6">Cytochrome c domain-containing protein</fullName>
    </recommendedName>
</protein>
<gene>
    <name evidence="7" type="ORF">CR152_05240</name>
</gene>
<dbReference type="GO" id="GO:0020037">
    <property type="term" value="F:heme binding"/>
    <property type="evidence" value="ECO:0007669"/>
    <property type="project" value="InterPro"/>
</dbReference>
<keyword evidence="3" id="KW-0479">Metal-binding</keyword>
<dbReference type="Gene3D" id="1.10.760.10">
    <property type="entry name" value="Cytochrome c-like domain"/>
    <property type="match status" value="1"/>
</dbReference>
<name>A0A2D2DG97_9BURK</name>
<evidence type="ECO:0000313" key="8">
    <source>
        <dbReference type="Proteomes" id="UP000229897"/>
    </source>
</evidence>
<dbReference type="PROSITE" id="PS51257">
    <property type="entry name" value="PROKAR_LIPOPROTEIN"/>
    <property type="match status" value="1"/>
</dbReference>
<accession>A0A2D2DG97</accession>
<dbReference type="KEGG" id="mass:CR152_05240"/>